<protein>
    <submittedName>
        <fullName evidence="2">Uncharacterized protein</fullName>
    </submittedName>
</protein>
<feature type="transmembrane region" description="Helical" evidence="1">
    <location>
        <begin position="6"/>
        <end position="28"/>
    </location>
</feature>
<proteinExistence type="predicted"/>
<keyword evidence="3" id="KW-1185">Reference proteome</keyword>
<evidence type="ECO:0000313" key="2">
    <source>
        <dbReference type="EnsemblPlants" id="Kaladp0020s0230.1.v1.1"/>
    </source>
</evidence>
<dbReference type="AlphaFoldDB" id="A0A7N0T3K5"/>
<evidence type="ECO:0000256" key="1">
    <source>
        <dbReference type="SAM" id="Phobius"/>
    </source>
</evidence>
<keyword evidence="1" id="KW-0812">Transmembrane</keyword>
<organism evidence="2 3">
    <name type="scientific">Kalanchoe fedtschenkoi</name>
    <name type="common">Lavender scallops</name>
    <name type="synonym">South American air plant</name>
    <dbReference type="NCBI Taxonomy" id="63787"/>
    <lineage>
        <taxon>Eukaryota</taxon>
        <taxon>Viridiplantae</taxon>
        <taxon>Streptophyta</taxon>
        <taxon>Embryophyta</taxon>
        <taxon>Tracheophyta</taxon>
        <taxon>Spermatophyta</taxon>
        <taxon>Magnoliopsida</taxon>
        <taxon>eudicotyledons</taxon>
        <taxon>Gunneridae</taxon>
        <taxon>Pentapetalae</taxon>
        <taxon>Saxifragales</taxon>
        <taxon>Crassulaceae</taxon>
        <taxon>Kalanchoe</taxon>
    </lineage>
</organism>
<reference evidence="2" key="1">
    <citation type="submission" date="2021-01" db="UniProtKB">
        <authorList>
            <consortium name="EnsemblPlants"/>
        </authorList>
    </citation>
    <scope>IDENTIFICATION</scope>
</reference>
<evidence type="ECO:0000313" key="3">
    <source>
        <dbReference type="Proteomes" id="UP000594263"/>
    </source>
</evidence>
<name>A0A7N0T3K5_KALFE</name>
<keyword evidence="1" id="KW-0472">Membrane</keyword>
<sequence length="66" mass="7436">MEFTFLLYETVYCNINLLGIGLVIRLLLYVENLIIGLGLTKPLLLFVENSIDLNDSFVVILGVSLF</sequence>
<dbReference type="Proteomes" id="UP000594263">
    <property type="component" value="Unplaced"/>
</dbReference>
<accession>A0A7N0T3K5</accession>
<dbReference type="EnsemblPlants" id="Kaladp0020s0230.1.v1.1">
    <property type="protein sequence ID" value="Kaladp0020s0230.1.v1.1"/>
    <property type="gene ID" value="Kaladp0020s0230.v1.1"/>
</dbReference>
<dbReference type="Gramene" id="Kaladp0020s0230.1.v1.1">
    <property type="protein sequence ID" value="Kaladp0020s0230.1.v1.1"/>
    <property type="gene ID" value="Kaladp0020s0230.v1.1"/>
</dbReference>
<keyword evidence="1" id="KW-1133">Transmembrane helix</keyword>